<gene>
    <name evidence="1" type="ORF">PPSC2_112</name>
</gene>
<organism evidence="1 2">
    <name type="scientific">Pseudomonas phage PPSC2</name>
    <dbReference type="NCBI Taxonomy" id="2041350"/>
    <lineage>
        <taxon>Viruses</taxon>
        <taxon>Duplodnaviria</taxon>
        <taxon>Heunggongvirae</taxon>
        <taxon>Uroviricota</taxon>
        <taxon>Caudoviricetes</taxon>
        <taxon>Vandenendeviridae</taxon>
        <taxon>Gorskivirinae</taxon>
        <taxon>Shenlongvirus</taxon>
        <taxon>Shenlongvirus PPSC2</taxon>
    </lineage>
</organism>
<sequence>MLLATIITVCAYSAVTDDSQCNEYIADSAYQVKAADKNTKRIQSEFTATIDNEPKLLAFLKKYGVVETLDVIDSIDITEQPITDGEIP</sequence>
<protein>
    <submittedName>
        <fullName evidence="1">Uncharacterized protein</fullName>
    </submittedName>
</protein>
<dbReference type="Proteomes" id="UP000244827">
    <property type="component" value="Segment"/>
</dbReference>
<reference evidence="1 2" key="1">
    <citation type="journal article" date="2018" name="Arch. Virol.">
        <title>Genomic characterization and phylogenetic analysis of the novel Pseudomonas phage PPSC2.</title>
        <authorList>
            <person name="Wu X."/>
            <person name="Wu Y."/>
            <person name="Tang Y."/>
            <person name="Gan B."/>
        </authorList>
    </citation>
    <scope>NUCLEOTIDE SEQUENCE [LARGE SCALE GENOMIC DNA]</scope>
</reference>
<name>A0A2R2YAT2_9CAUD</name>
<dbReference type="EMBL" id="MF893340">
    <property type="protein sequence ID" value="ATN92875.1"/>
    <property type="molecule type" value="Genomic_DNA"/>
</dbReference>
<evidence type="ECO:0000313" key="1">
    <source>
        <dbReference type="EMBL" id="ATN92875.1"/>
    </source>
</evidence>
<proteinExistence type="predicted"/>
<accession>A0A2R2YAT2</accession>
<evidence type="ECO:0000313" key="2">
    <source>
        <dbReference type="Proteomes" id="UP000244827"/>
    </source>
</evidence>
<keyword evidence="2" id="KW-1185">Reference proteome</keyword>